<keyword evidence="2" id="KW-0812">Transmembrane</keyword>
<sequence>DMEAPAECDNTTRLPPDTEGSMANIDVADAQPLDGQYPPSETHREEERPELGPPEHKAKEAELPENEEEPVTHEIVLDENDDDVENIIKELDTRRPSFTQRERRLAARQSTLQFMAIVLVDKYNTPYRLGLLLLLVLLAFICGIQCYAQFIVPVPPTADELDTLATEALTKPKNTRYEVTAAGVMESIILGSIGLIALARAATVVKTLLMSDRVKLAILRSDAPSGVSTFHEYSDNAISQRIILVAATLRKKFELGGEWFWRGYFGLQILDTVLQIIRLVELGGRSVTGEKILVANRTAIMTQATLIMLVLVVGPTTLILNNRVWACLFDVMAAFSFTAAYLLISGHIFLPDTWPALQFTTFVSFLSSLVPAILSLDNIIGVDRYLFEIAKNPALTRAPRRTCLRSYFIAFMLWVVGISGFIYVTITQLKGDCNELIPNYDSECLLPVYPILDSESCDCRMAFVHLDGVCVQEDMARVSLYNRLEYLRISDRNPAPTASCTNQQRALLDAVSRFEKLVVLNLVTVPLETLDIGLLADLEVLAVTATPLVTLPDDVHQRLPSIRSFQFELSQIQELPFDSLKEMRHLEYLGLAGNPICTSTNFPEWTEGIVDCGPESADTCVVDGDSTLTGLAQTLIGYCRKWVSSGSPKACLPVCVSTRETLESTDLDGSDTMSPDENTAILQTFGLLPRGTEMTAALHRCLMRECGQDPSAELVYAVESVVSRVFVRTINARHWLYQSHASSAVLIMQVLFQLFLLGKTSCEECNF</sequence>
<dbReference type="EMBL" id="JABANN010000675">
    <property type="protein sequence ID" value="KAF4655000.1"/>
    <property type="molecule type" value="Genomic_DNA"/>
</dbReference>
<name>A0A7J6L752_PEROL</name>
<keyword evidence="2" id="KW-0472">Membrane</keyword>
<evidence type="ECO:0000313" key="4">
    <source>
        <dbReference type="Proteomes" id="UP000572268"/>
    </source>
</evidence>
<feature type="transmembrane region" description="Helical" evidence="2">
    <location>
        <begin position="259"/>
        <end position="280"/>
    </location>
</feature>
<evidence type="ECO:0000313" key="3">
    <source>
        <dbReference type="EMBL" id="KAF4655000.1"/>
    </source>
</evidence>
<comment type="caution">
    <text evidence="3">The sequence shown here is derived from an EMBL/GenBank/DDBJ whole genome shotgun (WGS) entry which is preliminary data.</text>
</comment>
<dbReference type="InterPro" id="IPR032675">
    <property type="entry name" value="LRR_dom_sf"/>
</dbReference>
<keyword evidence="2" id="KW-1133">Transmembrane helix</keyword>
<feature type="transmembrane region" description="Helical" evidence="2">
    <location>
        <begin position="300"/>
        <end position="320"/>
    </location>
</feature>
<evidence type="ECO:0000256" key="1">
    <source>
        <dbReference type="SAM" id="MobiDB-lite"/>
    </source>
</evidence>
<dbReference type="Proteomes" id="UP000572268">
    <property type="component" value="Unassembled WGS sequence"/>
</dbReference>
<gene>
    <name evidence="3" type="ORF">FOL46_008438</name>
</gene>
<feature type="transmembrane region" description="Helical" evidence="2">
    <location>
        <begin position="129"/>
        <end position="152"/>
    </location>
</feature>
<feature type="transmembrane region" description="Helical" evidence="2">
    <location>
        <begin position="407"/>
        <end position="426"/>
    </location>
</feature>
<feature type="region of interest" description="Disordered" evidence="1">
    <location>
        <begin position="1"/>
        <end position="70"/>
    </location>
</feature>
<organism evidence="3 4">
    <name type="scientific">Perkinsus olseni</name>
    <name type="common">Perkinsus atlanticus</name>
    <dbReference type="NCBI Taxonomy" id="32597"/>
    <lineage>
        <taxon>Eukaryota</taxon>
        <taxon>Sar</taxon>
        <taxon>Alveolata</taxon>
        <taxon>Perkinsozoa</taxon>
        <taxon>Perkinsea</taxon>
        <taxon>Perkinsida</taxon>
        <taxon>Perkinsidae</taxon>
        <taxon>Perkinsus</taxon>
    </lineage>
</organism>
<feature type="transmembrane region" description="Helical" evidence="2">
    <location>
        <begin position="356"/>
        <end position="376"/>
    </location>
</feature>
<reference evidence="3 4" key="1">
    <citation type="submission" date="2020-04" db="EMBL/GenBank/DDBJ databases">
        <title>Perkinsus olseni comparative genomics.</title>
        <authorList>
            <person name="Bogema D.R."/>
        </authorList>
    </citation>
    <scope>NUCLEOTIDE SEQUENCE [LARGE SCALE GENOMIC DNA]</scope>
    <source>
        <strain evidence="3">ATCC PRA-31</strain>
    </source>
</reference>
<accession>A0A7J6L752</accession>
<evidence type="ECO:0000256" key="2">
    <source>
        <dbReference type="SAM" id="Phobius"/>
    </source>
</evidence>
<feature type="transmembrane region" description="Helical" evidence="2">
    <location>
        <begin position="188"/>
        <end position="209"/>
    </location>
</feature>
<protein>
    <submittedName>
        <fullName evidence="3">Uncharacterized protein</fullName>
    </submittedName>
</protein>
<dbReference type="SUPFAM" id="SSF52058">
    <property type="entry name" value="L domain-like"/>
    <property type="match status" value="1"/>
</dbReference>
<feature type="non-terminal residue" evidence="3">
    <location>
        <position position="767"/>
    </location>
</feature>
<dbReference type="AlphaFoldDB" id="A0A7J6L752"/>
<feature type="transmembrane region" description="Helical" evidence="2">
    <location>
        <begin position="327"/>
        <end position="350"/>
    </location>
</feature>
<feature type="compositionally biased region" description="Basic and acidic residues" evidence="1">
    <location>
        <begin position="41"/>
        <end position="62"/>
    </location>
</feature>
<proteinExistence type="predicted"/>
<dbReference type="Gene3D" id="3.80.10.10">
    <property type="entry name" value="Ribonuclease Inhibitor"/>
    <property type="match status" value="1"/>
</dbReference>